<evidence type="ECO:0000256" key="8">
    <source>
        <dbReference type="SAM" id="Phobius"/>
    </source>
</evidence>
<keyword evidence="5 8" id="KW-1133">Transmembrane helix</keyword>
<comment type="caution">
    <text evidence="9">The sequence shown here is derived from an EMBL/GenBank/DDBJ whole genome shotgun (WGS) entry which is preliminary data.</text>
</comment>
<comment type="subcellular location">
    <subcellularLocation>
        <location evidence="1">Membrane</location>
        <topology evidence="1">Multi-pass membrane protein</topology>
    </subcellularLocation>
</comment>
<dbReference type="GO" id="GO:0016020">
    <property type="term" value="C:membrane"/>
    <property type="evidence" value="ECO:0007669"/>
    <property type="project" value="UniProtKB-SubCell"/>
</dbReference>
<keyword evidence="4" id="KW-0611">Plant defense</keyword>
<dbReference type="Proteomes" id="UP000092600">
    <property type="component" value="Unassembled WGS sequence"/>
</dbReference>
<comment type="similarity">
    <text evidence="2">Belongs to the MLO family.</text>
</comment>
<keyword evidence="6 8" id="KW-0472">Membrane</keyword>
<name>A0A199VGW2_ANACO</name>
<accession>A0A199VGW2</accession>
<dbReference type="InterPro" id="IPR004326">
    <property type="entry name" value="Mlo"/>
</dbReference>
<reference evidence="9 10" key="1">
    <citation type="journal article" date="2016" name="DNA Res.">
        <title>The draft genome of MD-2 pineapple using hybrid error correction of long reads.</title>
        <authorList>
            <person name="Redwan R.M."/>
            <person name="Saidin A."/>
            <person name="Kumar S.V."/>
        </authorList>
    </citation>
    <scope>NUCLEOTIDE SEQUENCE [LARGE SCALE GENOMIC DNA]</scope>
    <source>
        <strain evidence="10">cv. MD2</strain>
        <tissue evidence="9">Leaf</tissue>
    </source>
</reference>
<feature type="transmembrane region" description="Helical" evidence="8">
    <location>
        <begin position="16"/>
        <end position="37"/>
    </location>
</feature>
<evidence type="ECO:0000313" key="9">
    <source>
        <dbReference type="EMBL" id="OAY76248.1"/>
    </source>
</evidence>
<organism evidence="9 10">
    <name type="scientific">Ananas comosus</name>
    <name type="common">Pineapple</name>
    <name type="synonym">Ananas ananas</name>
    <dbReference type="NCBI Taxonomy" id="4615"/>
    <lineage>
        <taxon>Eukaryota</taxon>
        <taxon>Viridiplantae</taxon>
        <taxon>Streptophyta</taxon>
        <taxon>Embryophyta</taxon>
        <taxon>Tracheophyta</taxon>
        <taxon>Spermatophyta</taxon>
        <taxon>Magnoliopsida</taxon>
        <taxon>Liliopsida</taxon>
        <taxon>Poales</taxon>
        <taxon>Bromeliaceae</taxon>
        <taxon>Bromelioideae</taxon>
        <taxon>Ananas</taxon>
    </lineage>
</organism>
<dbReference type="EMBL" id="LSRQ01001876">
    <property type="protein sequence ID" value="OAY76248.1"/>
    <property type="molecule type" value="Genomic_DNA"/>
</dbReference>
<dbReference type="PANTHER" id="PTHR31942:SF52">
    <property type="entry name" value="MLO-LIKE PROTEIN 1"/>
    <property type="match status" value="1"/>
</dbReference>
<evidence type="ECO:0000256" key="6">
    <source>
        <dbReference type="ARBA" id="ARBA00023136"/>
    </source>
</evidence>
<evidence type="ECO:0000256" key="3">
    <source>
        <dbReference type="ARBA" id="ARBA00022692"/>
    </source>
</evidence>
<evidence type="ECO:0000256" key="1">
    <source>
        <dbReference type="ARBA" id="ARBA00004141"/>
    </source>
</evidence>
<evidence type="ECO:0000256" key="5">
    <source>
        <dbReference type="ARBA" id="ARBA00022989"/>
    </source>
</evidence>
<dbReference type="GO" id="GO:0006952">
    <property type="term" value="P:defense response"/>
    <property type="evidence" value="ECO:0007669"/>
    <property type="project" value="UniProtKB-KW"/>
</dbReference>
<dbReference type="Pfam" id="PF03094">
    <property type="entry name" value="Mlo"/>
    <property type="match status" value="2"/>
</dbReference>
<gene>
    <name evidence="9" type="ORF">ACMD2_08592</name>
</gene>
<dbReference type="AlphaFoldDB" id="A0A199VGW2"/>
<keyword evidence="7" id="KW-0568">Pathogenesis-related protein</keyword>
<protein>
    <submittedName>
        <fullName evidence="9">MLO-like protein 1</fullName>
    </submittedName>
</protein>
<evidence type="ECO:0000313" key="10">
    <source>
        <dbReference type="Proteomes" id="UP000092600"/>
    </source>
</evidence>
<evidence type="ECO:0000256" key="7">
    <source>
        <dbReference type="ARBA" id="ARBA00023265"/>
    </source>
</evidence>
<sequence length="88" mass="10104">MQGKVPLLSLEAIHQLHIFIFVLAVTHVLLSLITVLLGTVKHAFFKQFYGSVTKSDYTTMRLGFIMNHCPGNPKFNFYNYMIDQSPRN</sequence>
<evidence type="ECO:0000256" key="4">
    <source>
        <dbReference type="ARBA" id="ARBA00022821"/>
    </source>
</evidence>
<dbReference type="STRING" id="4615.A0A199VGW2"/>
<proteinExistence type="inferred from homology"/>
<keyword evidence="3 8" id="KW-0812">Transmembrane</keyword>
<dbReference type="PANTHER" id="PTHR31942">
    <property type="entry name" value="MLO-LIKE PROTEIN 1"/>
    <property type="match status" value="1"/>
</dbReference>
<evidence type="ECO:0000256" key="2">
    <source>
        <dbReference type="ARBA" id="ARBA00006574"/>
    </source>
</evidence>